<name>A0ABW5ZRL8_9FLAO</name>
<dbReference type="EMBL" id="JBHUOS010000002">
    <property type="protein sequence ID" value="MFD2915016.1"/>
    <property type="molecule type" value="Genomic_DNA"/>
</dbReference>
<comment type="caution">
    <text evidence="1">The sequence shown here is derived from an EMBL/GenBank/DDBJ whole genome shotgun (WGS) entry which is preliminary data.</text>
</comment>
<proteinExistence type="predicted"/>
<evidence type="ECO:0000313" key="1">
    <source>
        <dbReference type="EMBL" id="MFD2915016.1"/>
    </source>
</evidence>
<dbReference type="RefSeq" id="WP_262892963.1">
    <property type="nucleotide sequence ID" value="NZ_JADILU010000005.1"/>
</dbReference>
<keyword evidence="2" id="KW-1185">Reference proteome</keyword>
<gene>
    <name evidence="1" type="ORF">ACFS29_05155</name>
</gene>
<sequence>MIVSFDSIKGSVISYEIENNETKNTFNDAVSFNQRKDKDKFGT</sequence>
<organism evidence="1 2">
    <name type="scientific">Psychroserpens luteus</name>
    <dbReference type="NCBI Taxonomy" id="1434066"/>
    <lineage>
        <taxon>Bacteria</taxon>
        <taxon>Pseudomonadati</taxon>
        <taxon>Bacteroidota</taxon>
        <taxon>Flavobacteriia</taxon>
        <taxon>Flavobacteriales</taxon>
        <taxon>Flavobacteriaceae</taxon>
        <taxon>Psychroserpens</taxon>
    </lineage>
</organism>
<reference evidence="2" key="1">
    <citation type="journal article" date="2019" name="Int. J. Syst. Evol. Microbiol.">
        <title>The Global Catalogue of Microorganisms (GCM) 10K type strain sequencing project: providing services to taxonomists for standard genome sequencing and annotation.</title>
        <authorList>
            <consortium name="The Broad Institute Genomics Platform"/>
            <consortium name="The Broad Institute Genome Sequencing Center for Infectious Disease"/>
            <person name="Wu L."/>
            <person name="Ma J."/>
        </authorList>
    </citation>
    <scope>NUCLEOTIDE SEQUENCE [LARGE SCALE GENOMIC DNA]</scope>
    <source>
        <strain evidence="2">KCTC 32514</strain>
    </source>
</reference>
<protein>
    <submittedName>
        <fullName evidence="1">Uncharacterized protein</fullName>
    </submittedName>
</protein>
<accession>A0ABW5ZRL8</accession>
<evidence type="ECO:0000313" key="2">
    <source>
        <dbReference type="Proteomes" id="UP001597548"/>
    </source>
</evidence>
<dbReference type="Proteomes" id="UP001597548">
    <property type="component" value="Unassembled WGS sequence"/>
</dbReference>